<sequence length="1177" mass="133411">MVGRPINVQFLGDLNLPKLYKQCTPEQHWQTCLVIAESLTREVIPATTKIHGRQAGSVLVILDLKGFGLSQFWQMKSIVQKSFQISQDYYPETMGTLAFINAPSTITMMWSAIKPWLAKETQEKIVLFGKDYKERLLELVDVESLPKVLGGACTCQEAGGCHLSGAGPWLDNRKGWEPRSQLQTKDTAVTETTNTMTPVPRRKVSLSSLEKKLKEDGNQAFKAGLFHRAEELYGKAEKIDSENAFYPSNLSAALFEQAKYLETIQAIERSYTKLSDEETKRNLLPKLSTRLAKSLAFGARSGVFVPENLIPENGTIHALRLFSDSEVATSDCKRAWDEWRRVERNLERVKDGEKSARTRLVSIPVRKRTPQATPEYYLIGNDEPMSICEDWGSNEDEKRPLNLSAMSREQLARIAIFIGGTGDARHLFGSILGLGRIHQSLEKKKKKAMKVHITANDIHPTAIARELCLFLLLDELASSKDDETKEAELKMTLLCMWFSFVMPRYCYQRLEETMNSLRARLQRSPPDLPSWLHLSSSAVPAILNSLDYWVSRERESWANHVLKFAWKERSPVDGLKTMNTNNSLSSSYTSRISDTQRKREESARQFVENMSESELIKYAAKVGLPPCPRKERVQERRQWMTDSRKMIIDAMFQVGIGDGSKSRAPVELAPEIRLHEKIPTFAPPPILRSRHTSLAKFWDQERKMKSSKNDDTLGDQAYEDIKDTWRMNISLYDKTKPQINTDVVNAMNNVIQIHVYNQRKGLYDAQNKIDPDCPAYSILGVFFDALNVAIAKLKDHLTIELLMDDCNAALSKIRNGDRSDRPTVFPARYTRIWLSNIPDYTGGPLATSVFVMPSLEDSPECSVAANCLLNSGIWESGDHYVHNYTLLSCRDWERFFGGRVIAMKPAWGITEFASEPLPIPLNKLPSRVELQTWLSRVLIAIVTPGGKGGLDAGMHAFRAQQPFTLAMFIRLLIRLHEIGYPPHWLADYLQIVLHDDLRTDVVVANGQHGIPLSEMGKRGPSRKLNLHPWRTEFETILALSYEAIPFPLVLPADFAQVHTEIATFEAPTPVLGMTVMMGMHAFDPSLSLIFFKSGRDLPPNCTFSDILEGRQTTKGDVYVVTAVDQLASGIATVRWRMARARVRKMQQEGWKLLVFRHDFTEQSVTSIPSSQWREVRD</sequence>
<dbReference type="Pfam" id="PF00650">
    <property type="entry name" value="CRAL_TRIO"/>
    <property type="match status" value="1"/>
</dbReference>
<feature type="domain" description="CRAL-TRIO" evidence="1">
    <location>
        <begin position="1"/>
        <end position="157"/>
    </location>
</feature>
<dbReference type="PROSITE" id="PS50191">
    <property type="entry name" value="CRAL_TRIO"/>
    <property type="match status" value="1"/>
</dbReference>
<keyword evidence="3" id="KW-1185">Reference proteome</keyword>
<reference evidence="2 3" key="1">
    <citation type="submission" date="2024-01" db="EMBL/GenBank/DDBJ databases">
        <title>A draft genome for a cacao thread blight-causing isolate of Paramarasmius palmivorus.</title>
        <authorList>
            <person name="Baruah I.K."/>
            <person name="Bukari Y."/>
            <person name="Amoako-Attah I."/>
            <person name="Meinhardt L.W."/>
            <person name="Bailey B.A."/>
            <person name="Cohen S.P."/>
        </authorList>
    </citation>
    <scope>NUCLEOTIDE SEQUENCE [LARGE SCALE GENOMIC DNA]</scope>
    <source>
        <strain evidence="2 3">GH-12</strain>
    </source>
</reference>
<dbReference type="InterPro" id="IPR001251">
    <property type="entry name" value="CRAL-TRIO_dom"/>
</dbReference>
<dbReference type="InterPro" id="IPR011990">
    <property type="entry name" value="TPR-like_helical_dom_sf"/>
</dbReference>
<protein>
    <recommendedName>
        <fullName evidence="1">CRAL-TRIO domain-containing protein</fullName>
    </recommendedName>
</protein>
<proteinExistence type="predicted"/>
<evidence type="ECO:0000313" key="3">
    <source>
        <dbReference type="Proteomes" id="UP001383192"/>
    </source>
</evidence>
<dbReference type="PANTHER" id="PTHR45657">
    <property type="entry name" value="CRAL-TRIO DOMAIN-CONTAINING PROTEIN YKL091C-RELATED"/>
    <property type="match status" value="1"/>
</dbReference>
<organism evidence="2 3">
    <name type="scientific">Paramarasmius palmivorus</name>
    <dbReference type="NCBI Taxonomy" id="297713"/>
    <lineage>
        <taxon>Eukaryota</taxon>
        <taxon>Fungi</taxon>
        <taxon>Dikarya</taxon>
        <taxon>Basidiomycota</taxon>
        <taxon>Agaricomycotina</taxon>
        <taxon>Agaricomycetes</taxon>
        <taxon>Agaricomycetidae</taxon>
        <taxon>Agaricales</taxon>
        <taxon>Marasmiineae</taxon>
        <taxon>Marasmiaceae</taxon>
        <taxon>Paramarasmius</taxon>
    </lineage>
</organism>
<dbReference type="SMART" id="SM00516">
    <property type="entry name" value="SEC14"/>
    <property type="match status" value="1"/>
</dbReference>
<evidence type="ECO:0000313" key="2">
    <source>
        <dbReference type="EMBL" id="KAK7056835.1"/>
    </source>
</evidence>
<dbReference type="PANTHER" id="PTHR45657:SF1">
    <property type="entry name" value="CRAL-TRIO DOMAIN-CONTAINING PROTEIN YKL091C-RELATED"/>
    <property type="match status" value="1"/>
</dbReference>
<dbReference type="InterPro" id="IPR051026">
    <property type="entry name" value="PI/PC_transfer"/>
</dbReference>
<evidence type="ECO:0000259" key="1">
    <source>
        <dbReference type="PROSITE" id="PS50191"/>
    </source>
</evidence>
<dbReference type="Gene3D" id="3.40.525.10">
    <property type="entry name" value="CRAL-TRIO lipid binding domain"/>
    <property type="match status" value="1"/>
</dbReference>
<comment type="caution">
    <text evidence="2">The sequence shown here is derived from an EMBL/GenBank/DDBJ whole genome shotgun (WGS) entry which is preliminary data.</text>
</comment>
<gene>
    <name evidence="2" type="ORF">VNI00_002552</name>
</gene>
<name>A0AAW0E1J4_9AGAR</name>
<accession>A0AAW0E1J4</accession>
<dbReference type="InterPro" id="IPR027974">
    <property type="entry name" value="DUF4470"/>
</dbReference>
<dbReference type="AlphaFoldDB" id="A0AAW0E1J4"/>
<dbReference type="SUPFAM" id="SSF48452">
    <property type="entry name" value="TPR-like"/>
    <property type="match status" value="1"/>
</dbReference>
<dbReference type="Gene3D" id="1.25.40.10">
    <property type="entry name" value="Tetratricopeptide repeat domain"/>
    <property type="match status" value="1"/>
</dbReference>
<dbReference type="Pfam" id="PF14737">
    <property type="entry name" value="DUF4470"/>
    <property type="match status" value="1"/>
</dbReference>
<dbReference type="SUPFAM" id="SSF52087">
    <property type="entry name" value="CRAL/TRIO domain"/>
    <property type="match status" value="1"/>
</dbReference>
<dbReference type="Proteomes" id="UP001383192">
    <property type="component" value="Unassembled WGS sequence"/>
</dbReference>
<dbReference type="CDD" id="cd00170">
    <property type="entry name" value="SEC14"/>
    <property type="match status" value="1"/>
</dbReference>
<dbReference type="EMBL" id="JAYKXP010000006">
    <property type="protein sequence ID" value="KAK7056835.1"/>
    <property type="molecule type" value="Genomic_DNA"/>
</dbReference>
<dbReference type="InterPro" id="IPR036865">
    <property type="entry name" value="CRAL-TRIO_dom_sf"/>
</dbReference>